<dbReference type="InterPro" id="IPR016163">
    <property type="entry name" value="Ald_DH_C"/>
</dbReference>
<dbReference type="FunFam" id="3.40.605.10:FF:000012">
    <property type="entry name" value="NAD-dependent succinate-semialdehyde dehydrogenase"/>
    <property type="match status" value="1"/>
</dbReference>
<dbReference type="RefSeq" id="WP_067654093.1">
    <property type="nucleotide sequence ID" value="NZ_FQXG01000001.1"/>
</dbReference>
<dbReference type="InterPro" id="IPR016161">
    <property type="entry name" value="Ald_DH/histidinol_DH"/>
</dbReference>
<gene>
    <name evidence="5" type="ORF">SAMN02745129_0723</name>
</gene>
<dbReference type="PANTHER" id="PTHR43217:SF1">
    <property type="entry name" value="SUCCINATE SEMIALDEHYDE DEHYDROGENASE [NAD(P)+] SAD"/>
    <property type="match status" value="1"/>
</dbReference>
<dbReference type="InterPro" id="IPR015590">
    <property type="entry name" value="Aldehyde_DH_dom"/>
</dbReference>
<dbReference type="Gene3D" id="3.40.309.10">
    <property type="entry name" value="Aldehyde Dehydrogenase, Chain A, domain 2"/>
    <property type="match status" value="1"/>
</dbReference>
<evidence type="ECO:0000256" key="3">
    <source>
        <dbReference type="ARBA" id="ARBA00023002"/>
    </source>
</evidence>
<dbReference type="OrthoDB" id="9812625at2"/>
<reference evidence="5 6" key="1">
    <citation type="submission" date="2016-11" db="EMBL/GenBank/DDBJ databases">
        <authorList>
            <person name="Jaros S."/>
            <person name="Januszkiewicz K."/>
            <person name="Wedrychowicz H."/>
        </authorList>
    </citation>
    <scope>NUCLEOTIDE SEQUENCE [LARGE SCALE GENOMIC DNA]</scope>
    <source>
        <strain evidence="5 6">DSM 16917</strain>
    </source>
</reference>
<dbReference type="STRING" id="299255.SAMN02745129_0723"/>
<evidence type="ECO:0000313" key="6">
    <source>
        <dbReference type="Proteomes" id="UP000184268"/>
    </source>
</evidence>
<comment type="similarity">
    <text evidence="1">Belongs to the aldehyde dehydrogenase family.</text>
</comment>
<protein>
    <submittedName>
        <fullName evidence="5">Succinate-semialdehyde dehydrogenase / glutarate-semialdehyde dehydrogenase</fullName>
    </submittedName>
</protein>
<evidence type="ECO:0000259" key="4">
    <source>
        <dbReference type="Pfam" id="PF00171"/>
    </source>
</evidence>
<dbReference type="PANTHER" id="PTHR43217">
    <property type="entry name" value="SUCCINATE SEMIALDEHYDE DEHYDROGENASE [NAD(P)+] SAD"/>
    <property type="match status" value="1"/>
</dbReference>
<evidence type="ECO:0000256" key="2">
    <source>
        <dbReference type="ARBA" id="ARBA00022857"/>
    </source>
</evidence>
<sequence>MAEFYTQNPYDGALIQAFESHREHQVNLILDQAASAYRQWRTTGYGERAALLHALADKLLAQKAHLSTTMTLEMGKLTAEADAEVEKCAAVCRYYAEQGEGMLAAVALEAAPQQAELRYAPTGPVLAIMPWNFPLWQVFRFLAPCLMAGNVALLKHAPNVAASARNIARLFEQVGAPAGLFQNLFIEVDAIPAVIADSRVRGVTLTGSERAGRSVGAFAGAALKPSVLELGGSDPFIVLADADIDAAVAGALTSRFLNAGQTCIAAKRFIVEAPVYDAFADKLTAAIASLKYGDPSAEATTLAPMARPDLRDQLAKQVAAGIAAGAQVRAGGALVEGSFAGFQATLVDGLSADNPLLQEEVFGPVGCLLKATNAKDAIAQANATRFGLGASLWSQDAAGASAWANEIDAGAVFINGFVKSDPRWPFGGAKDSGYGRELWQPGLTAFCNAKLVWQG</sequence>
<dbReference type="GO" id="GO:0004777">
    <property type="term" value="F:succinate-semialdehyde dehydrogenase (NAD+) activity"/>
    <property type="evidence" value="ECO:0007669"/>
    <property type="project" value="TreeGrafter"/>
</dbReference>
<dbReference type="EMBL" id="FQXG01000001">
    <property type="protein sequence ID" value="SHG79161.1"/>
    <property type="molecule type" value="Genomic_DNA"/>
</dbReference>
<feature type="domain" description="Aldehyde dehydrogenase" evidence="4">
    <location>
        <begin position="6"/>
        <end position="452"/>
    </location>
</feature>
<dbReference type="CDD" id="cd07100">
    <property type="entry name" value="ALDH_SSADH1_GabD1"/>
    <property type="match status" value="1"/>
</dbReference>
<name>A0A1M5MPF2_9GAMM</name>
<dbReference type="Proteomes" id="UP000184268">
    <property type="component" value="Unassembled WGS sequence"/>
</dbReference>
<evidence type="ECO:0000313" key="5">
    <source>
        <dbReference type="EMBL" id="SHG79161.1"/>
    </source>
</evidence>
<dbReference type="GO" id="GO:0004030">
    <property type="term" value="F:aldehyde dehydrogenase [NAD(P)+] activity"/>
    <property type="evidence" value="ECO:0007669"/>
    <property type="project" value="InterPro"/>
</dbReference>
<keyword evidence="3" id="KW-0560">Oxidoreductase</keyword>
<dbReference type="InterPro" id="IPR016162">
    <property type="entry name" value="Ald_DH_N"/>
</dbReference>
<dbReference type="Pfam" id="PF00171">
    <property type="entry name" value="Aldedh"/>
    <property type="match status" value="1"/>
</dbReference>
<accession>A0A1M5MPF2</accession>
<dbReference type="SUPFAM" id="SSF53720">
    <property type="entry name" value="ALDH-like"/>
    <property type="match status" value="1"/>
</dbReference>
<dbReference type="Gene3D" id="3.40.605.10">
    <property type="entry name" value="Aldehyde Dehydrogenase, Chain A, domain 1"/>
    <property type="match status" value="1"/>
</dbReference>
<organism evidence="5 6">
    <name type="scientific">Ferrimonas marina</name>
    <dbReference type="NCBI Taxonomy" id="299255"/>
    <lineage>
        <taxon>Bacteria</taxon>
        <taxon>Pseudomonadati</taxon>
        <taxon>Pseudomonadota</taxon>
        <taxon>Gammaproteobacteria</taxon>
        <taxon>Alteromonadales</taxon>
        <taxon>Ferrimonadaceae</taxon>
        <taxon>Ferrimonas</taxon>
    </lineage>
</organism>
<dbReference type="InterPro" id="IPR016160">
    <property type="entry name" value="Ald_DH_CS_CYS"/>
</dbReference>
<keyword evidence="2" id="KW-0521">NADP</keyword>
<proteinExistence type="inferred from homology"/>
<dbReference type="PROSITE" id="PS00070">
    <property type="entry name" value="ALDEHYDE_DEHYDR_CYS"/>
    <property type="match status" value="1"/>
</dbReference>
<dbReference type="InterPro" id="IPR047110">
    <property type="entry name" value="GABD/Sad-like"/>
</dbReference>
<evidence type="ECO:0000256" key="1">
    <source>
        <dbReference type="ARBA" id="ARBA00009986"/>
    </source>
</evidence>
<dbReference type="InterPro" id="IPR044148">
    <property type="entry name" value="ALDH_GabD1-like"/>
</dbReference>
<keyword evidence="6" id="KW-1185">Reference proteome</keyword>
<dbReference type="AlphaFoldDB" id="A0A1M5MPF2"/>